<dbReference type="PANTHER" id="PTHR13619">
    <property type="entry name" value="PHOSPHATIDATE CYTIDYLYLTRANSFERASE, MITOCHONDRIAL"/>
    <property type="match status" value="1"/>
</dbReference>
<keyword evidence="9" id="KW-0808">Transferase</keyword>
<dbReference type="PIRSF" id="PIRSF028840">
    <property type="entry name" value="Mmp37"/>
    <property type="match status" value="1"/>
</dbReference>
<evidence type="ECO:0000256" key="12">
    <source>
        <dbReference type="ARBA" id="ARBA00022842"/>
    </source>
</evidence>
<comment type="pathway">
    <text evidence="4">Lipid metabolism.</text>
</comment>
<evidence type="ECO:0000256" key="3">
    <source>
        <dbReference type="ARBA" id="ARBA00005119"/>
    </source>
</evidence>
<comment type="cofactor">
    <cofactor evidence="1">
        <name>Mg(2+)</name>
        <dbReference type="ChEBI" id="CHEBI:18420"/>
    </cofactor>
</comment>
<evidence type="ECO:0000313" key="20">
    <source>
        <dbReference type="Proteomes" id="UP000191024"/>
    </source>
</evidence>
<evidence type="ECO:0000256" key="6">
    <source>
        <dbReference type="ARBA" id="ARBA00012487"/>
    </source>
</evidence>
<evidence type="ECO:0000256" key="4">
    <source>
        <dbReference type="ARBA" id="ARBA00005189"/>
    </source>
</evidence>
<comment type="subcellular location">
    <subcellularLocation>
        <location evidence="2">Mitochondrion inner membrane</location>
        <topology evidence="2">Peripheral membrane protein</topology>
        <orientation evidence="2">Matrix side</orientation>
    </subcellularLocation>
</comment>
<evidence type="ECO:0000256" key="7">
    <source>
        <dbReference type="ARBA" id="ARBA00018337"/>
    </source>
</evidence>
<dbReference type="PANTHER" id="PTHR13619:SF0">
    <property type="entry name" value="PHOSPHATIDATE CYTIDYLYLTRANSFERASE, MITOCHONDRIAL"/>
    <property type="match status" value="1"/>
</dbReference>
<evidence type="ECO:0000256" key="18">
    <source>
        <dbReference type="ARBA" id="ARBA00029893"/>
    </source>
</evidence>
<keyword evidence="10" id="KW-0548">Nucleotidyltransferase</keyword>
<keyword evidence="20" id="KW-1185">Reference proteome</keyword>
<evidence type="ECO:0000256" key="2">
    <source>
        <dbReference type="ARBA" id="ARBA00004443"/>
    </source>
</evidence>
<keyword evidence="8" id="KW-0444">Lipid biosynthesis</keyword>
<proteinExistence type="inferred from homology"/>
<dbReference type="GO" id="GO:0005743">
    <property type="term" value="C:mitochondrial inner membrane"/>
    <property type="evidence" value="ECO:0007669"/>
    <property type="project" value="UniProtKB-SubCell"/>
</dbReference>
<keyword evidence="11" id="KW-0999">Mitochondrion inner membrane</keyword>
<keyword evidence="13" id="KW-0443">Lipid metabolism</keyword>
<evidence type="ECO:0000256" key="17">
    <source>
        <dbReference type="ARBA" id="ARBA00023264"/>
    </source>
</evidence>
<evidence type="ECO:0000256" key="16">
    <source>
        <dbReference type="ARBA" id="ARBA00023209"/>
    </source>
</evidence>
<dbReference type="OrthoDB" id="341477at2759"/>
<comment type="similarity">
    <text evidence="5">Belongs to the TAM41 family.</text>
</comment>
<evidence type="ECO:0000256" key="15">
    <source>
        <dbReference type="ARBA" id="ARBA00023136"/>
    </source>
</evidence>
<comment type="pathway">
    <text evidence="3">Phospholipid metabolism; CDP-diacylglycerol biosynthesis; CDP-diacylglycerol from sn-glycerol 3-phosphate: step 3/3.</text>
</comment>
<keyword evidence="14" id="KW-0496">Mitochondrion</keyword>
<evidence type="ECO:0000256" key="8">
    <source>
        <dbReference type="ARBA" id="ARBA00022516"/>
    </source>
</evidence>
<protein>
    <recommendedName>
        <fullName evidence="7">Phosphatidate cytidylyltransferase, mitochondrial</fullName>
        <ecNumber evidence="6">2.7.7.41</ecNumber>
    </recommendedName>
    <alternativeName>
        <fullName evidence="18">CDP-diacylglycerol synthase</fullName>
    </alternativeName>
</protein>
<dbReference type="Pfam" id="PF09139">
    <property type="entry name" value="Tam41_Mmp37"/>
    <property type="match status" value="1"/>
</dbReference>
<dbReference type="InterPro" id="IPR015222">
    <property type="entry name" value="Tam41"/>
</dbReference>
<evidence type="ECO:0000256" key="9">
    <source>
        <dbReference type="ARBA" id="ARBA00022679"/>
    </source>
</evidence>
<keyword evidence="16" id="KW-0594">Phospholipid biosynthesis</keyword>
<evidence type="ECO:0000313" key="19">
    <source>
        <dbReference type="EMBL" id="SCU95382.1"/>
    </source>
</evidence>
<dbReference type="EMBL" id="LT598467">
    <property type="protein sequence ID" value="SCU95382.1"/>
    <property type="molecule type" value="Genomic_DNA"/>
</dbReference>
<evidence type="ECO:0000256" key="13">
    <source>
        <dbReference type="ARBA" id="ARBA00023098"/>
    </source>
</evidence>
<dbReference type="UniPathway" id="UPA00557">
    <property type="reaction ID" value="UER00614"/>
</dbReference>
<name>A0A1G4JWI0_9SACH</name>
<accession>A0A1G4JWI0</accession>
<keyword evidence="12" id="KW-0460">Magnesium</keyword>
<evidence type="ECO:0000256" key="14">
    <source>
        <dbReference type="ARBA" id="ARBA00023128"/>
    </source>
</evidence>
<dbReference type="STRING" id="1230905.A0A1G4JWI0"/>
<evidence type="ECO:0000256" key="5">
    <source>
        <dbReference type="ARBA" id="ARBA00005458"/>
    </source>
</evidence>
<dbReference type="EC" id="2.7.7.41" evidence="6"/>
<reference evidence="20" key="1">
    <citation type="submission" date="2016-03" db="EMBL/GenBank/DDBJ databases">
        <authorList>
            <person name="Devillers H."/>
        </authorList>
    </citation>
    <scope>NUCLEOTIDE SEQUENCE [LARGE SCALE GENOMIC DNA]</scope>
</reference>
<evidence type="ECO:0000256" key="1">
    <source>
        <dbReference type="ARBA" id="ARBA00001946"/>
    </source>
</evidence>
<gene>
    <name evidence="19" type="ORF">LAMI_0F02256G</name>
</gene>
<dbReference type="GO" id="GO:0032049">
    <property type="term" value="P:cardiolipin biosynthetic process"/>
    <property type="evidence" value="ECO:0007669"/>
    <property type="project" value="InterPro"/>
</dbReference>
<dbReference type="GO" id="GO:0004605">
    <property type="term" value="F:phosphatidate cytidylyltransferase activity"/>
    <property type="evidence" value="ECO:0007669"/>
    <property type="project" value="UniProtKB-EC"/>
</dbReference>
<keyword evidence="15" id="KW-0472">Membrane</keyword>
<evidence type="ECO:0000256" key="11">
    <source>
        <dbReference type="ARBA" id="ARBA00022792"/>
    </source>
</evidence>
<dbReference type="AlphaFoldDB" id="A0A1G4JWI0"/>
<dbReference type="Proteomes" id="UP000191024">
    <property type="component" value="Chromosome F"/>
</dbReference>
<sequence length="379" mass="43250">MLSAAKSAPKLGKSVSRTAVRWESLGRQRRDGNSSVDILIRNQRSQFDKVRVRDDAHDLYLLEQGIKKSEDFTSQFTNYRYKFDKLPPNYGANQEIAVDRELQRDLENVVSYFHAPIKYAFGYGSGVFQQSGYSSSREPPQIDLVFGVSHPSHFHSLNMRQNPHHYSSLRYFGSNFVSKFQEIGAGVYFNPFVEINGQMVKYGVVSMDNLLKDLATWNSFYLAGRLQKPVKILRNDRRVSYWNQLNLKGAATLAKHLALQKNDQVFDEGEFYKQITALSYLGDVRYKLGGENPNKISNIVNKNFDNFRQYYKPIFKDVVINNSTYLPQGFTVDNAVGLLTRRIASTSAIQTVKGVFTAGVTKSIKYAWAKKLKALKPNK</sequence>
<organism evidence="19 20">
    <name type="scientific">Lachancea mirantina</name>
    <dbReference type="NCBI Taxonomy" id="1230905"/>
    <lineage>
        <taxon>Eukaryota</taxon>
        <taxon>Fungi</taxon>
        <taxon>Dikarya</taxon>
        <taxon>Ascomycota</taxon>
        <taxon>Saccharomycotina</taxon>
        <taxon>Saccharomycetes</taxon>
        <taxon>Saccharomycetales</taxon>
        <taxon>Saccharomycetaceae</taxon>
        <taxon>Lachancea</taxon>
    </lineage>
</organism>
<dbReference type="GO" id="GO:0016024">
    <property type="term" value="P:CDP-diacylglycerol biosynthetic process"/>
    <property type="evidence" value="ECO:0007669"/>
    <property type="project" value="UniProtKB-UniPathway"/>
</dbReference>
<evidence type="ECO:0000256" key="10">
    <source>
        <dbReference type="ARBA" id="ARBA00022695"/>
    </source>
</evidence>
<keyword evidence="17" id="KW-1208">Phospholipid metabolism</keyword>